<dbReference type="InterPro" id="IPR045119">
    <property type="entry name" value="SUN1-5"/>
</dbReference>
<keyword evidence="7" id="KW-1185">Reference proteome</keyword>
<evidence type="ECO:0000313" key="6">
    <source>
        <dbReference type="EMBL" id="KDR17830.1"/>
    </source>
</evidence>
<name>A0A067R3T1_ZOONE</name>
<dbReference type="OMA" id="SANEVYW"/>
<protein>
    <submittedName>
        <fullName evidence="6">Unc-84-like protein A</fullName>
    </submittedName>
</protein>
<dbReference type="GO" id="GO:0034993">
    <property type="term" value="C:meiotic nuclear membrane microtubule tethering complex"/>
    <property type="evidence" value="ECO:0007669"/>
    <property type="project" value="TreeGrafter"/>
</dbReference>
<reference evidence="6 7" key="1">
    <citation type="journal article" date="2014" name="Nat. Commun.">
        <title>Molecular traces of alternative social organization in a termite genome.</title>
        <authorList>
            <person name="Terrapon N."/>
            <person name="Li C."/>
            <person name="Robertson H.M."/>
            <person name="Ji L."/>
            <person name="Meng X."/>
            <person name="Booth W."/>
            <person name="Chen Z."/>
            <person name="Childers C.P."/>
            <person name="Glastad K.M."/>
            <person name="Gokhale K."/>
            <person name="Gowin J."/>
            <person name="Gronenberg W."/>
            <person name="Hermansen R.A."/>
            <person name="Hu H."/>
            <person name="Hunt B.G."/>
            <person name="Huylmans A.K."/>
            <person name="Khalil S.M."/>
            <person name="Mitchell R.D."/>
            <person name="Munoz-Torres M.C."/>
            <person name="Mustard J.A."/>
            <person name="Pan H."/>
            <person name="Reese J.T."/>
            <person name="Scharf M.E."/>
            <person name="Sun F."/>
            <person name="Vogel H."/>
            <person name="Xiao J."/>
            <person name="Yang W."/>
            <person name="Yang Z."/>
            <person name="Yang Z."/>
            <person name="Zhou J."/>
            <person name="Zhu J."/>
            <person name="Brent C.S."/>
            <person name="Elsik C.G."/>
            <person name="Goodisman M.A."/>
            <person name="Liberles D.A."/>
            <person name="Roe R.M."/>
            <person name="Vargo E.L."/>
            <person name="Vilcinskas A."/>
            <person name="Wang J."/>
            <person name="Bornberg-Bauer E."/>
            <person name="Korb J."/>
            <person name="Zhang G."/>
            <person name="Liebig J."/>
        </authorList>
    </citation>
    <scope>NUCLEOTIDE SEQUENCE [LARGE SCALE GENOMIC DNA]</scope>
    <source>
        <tissue evidence="6">Whole organism</tissue>
    </source>
</reference>
<comment type="subcellular location">
    <subcellularLocation>
        <location evidence="1">Membrane</location>
    </subcellularLocation>
</comment>
<evidence type="ECO:0000313" key="7">
    <source>
        <dbReference type="Proteomes" id="UP000027135"/>
    </source>
</evidence>
<dbReference type="AlphaFoldDB" id="A0A067R3T1"/>
<accession>A0A067R3T1</accession>
<evidence type="ECO:0000259" key="5">
    <source>
        <dbReference type="PROSITE" id="PS51469"/>
    </source>
</evidence>
<dbReference type="InParanoid" id="A0A067R3T1"/>
<keyword evidence="3" id="KW-1133">Transmembrane helix</keyword>
<sequence>MAGVLPGECWAFEGSKGAVVIQLIADIYVTGVSVEHIPPALSPTGATSSAPKDMSVWGLKCLDDEEETLLGQFNYDNTGGRVQYFEIKDIGKSFSIVEFKIHSNHGDPRFTCVYRIRVHGKPKI</sequence>
<organism evidence="6 7">
    <name type="scientific">Zootermopsis nevadensis</name>
    <name type="common">Dampwood termite</name>
    <dbReference type="NCBI Taxonomy" id="136037"/>
    <lineage>
        <taxon>Eukaryota</taxon>
        <taxon>Metazoa</taxon>
        <taxon>Ecdysozoa</taxon>
        <taxon>Arthropoda</taxon>
        <taxon>Hexapoda</taxon>
        <taxon>Insecta</taxon>
        <taxon>Pterygota</taxon>
        <taxon>Neoptera</taxon>
        <taxon>Polyneoptera</taxon>
        <taxon>Dictyoptera</taxon>
        <taxon>Blattodea</taxon>
        <taxon>Blattoidea</taxon>
        <taxon>Termitoidae</taxon>
        <taxon>Termopsidae</taxon>
        <taxon>Zootermopsis</taxon>
    </lineage>
</organism>
<dbReference type="PROSITE" id="PS51469">
    <property type="entry name" value="SUN"/>
    <property type="match status" value="1"/>
</dbReference>
<dbReference type="eggNOG" id="KOG2687">
    <property type="taxonomic scope" value="Eukaryota"/>
</dbReference>
<evidence type="ECO:0000256" key="2">
    <source>
        <dbReference type="ARBA" id="ARBA00022692"/>
    </source>
</evidence>
<evidence type="ECO:0000256" key="4">
    <source>
        <dbReference type="ARBA" id="ARBA00023136"/>
    </source>
</evidence>
<dbReference type="PANTHER" id="PTHR12911:SF8">
    <property type="entry name" value="KLAROID PROTEIN-RELATED"/>
    <property type="match status" value="1"/>
</dbReference>
<proteinExistence type="predicted"/>
<dbReference type="InterPro" id="IPR012919">
    <property type="entry name" value="SUN_dom"/>
</dbReference>
<dbReference type="Proteomes" id="UP000027135">
    <property type="component" value="Unassembled WGS sequence"/>
</dbReference>
<dbReference type="EMBL" id="KK852716">
    <property type="protein sequence ID" value="KDR17830.1"/>
    <property type="molecule type" value="Genomic_DNA"/>
</dbReference>
<dbReference type="GO" id="GO:0043495">
    <property type="term" value="F:protein-membrane adaptor activity"/>
    <property type="evidence" value="ECO:0007669"/>
    <property type="project" value="TreeGrafter"/>
</dbReference>
<dbReference type="Pfam" id="PF07738">
    <property type="entry name" value="Sad1_UNC"/>
    <property type="match status" value="1"/>
</dbReference>
<keyword evidence="4" id="KW-0472">Membrane</keyword>
<dbReference type="STRING" id="136037.A0A067R3T1"/>
<dbReference type="Gene3D" id="2.60.120.260">
    <property type="entry name" value="Galactose-binding domain-like"/>
    <property type="match status" value="1"/>
</dbReference>
<dbReference type="PANTHER" id="PTHR12911">
    <property type="entry name" value="SAD1/UNC-84-LIKE PROTEIN-RELATED"/>
    <property type="match status" value="1"/>
</dbReference>
<evidence type="ECO:0000256" key="1">
    <source>
        <dbReference type="ARBA" id="ARBA00004370"/>
    </source>
</evidence>
<feature type="domain" description="SUN" evidence="5">
    <location>
        <begin position="1"/>
        <end position="123"/>
    </location>
</feature>
<keyword evidence="2" id="KW-0812">Transmembrane</keyword>
<evidence type="ECO:0000256" key="3">
    <source>
        <dbReference type="ARBA" id="ARBA00022989"/>
    </source>
</evidence>
<gene>
    <name evidence="6" type="ORF">L798_06777</name>
</gene>